<dbReference type="AlphaFoldDB" id="A0A975AJC4"/>
<evidence type="ECO:0000256" key="1">
    <source>
        <dbReference type="SAM" id="Phobius"/>
    </source>
</evidence>
<feature type="transmembrane region" description="Helical" evidence="1">
    <location>
        <begin position="64"/>
        <end position="82"/>
    </location>
</feature>
<gene>
    <name evidence="2" type="ORF">J0B03_05195</name>
</gene>
<dbReference type="Pfam" id="PF11361">
    <property type="entry name" value="DUF3159"/>
    <property type="match status" value="1"/>
</dbReference>
<dbReference type="RefSeq" id="WP_207300795.1">
    <property type="nucleotide sequence ID" value="NZ_CP071444.1"/>
</dbReference>
<evidence type="ECO:0000313" key="3">
    <source>
        <dbReference type="Proteomes" id="UP000663499"/>
    </source>
</evidence>
<proteinExistence type="predicted"/>
<keyword evidence="3" id="KW-1185">Reference proteome</keyword>
<dbReference type="Proteomes" id="UP000663499">
    <property type="component" value="Chromosome"/>
</dbReference>
<feature type="transmembrane region" description="Helical" evidence="1">
    <location>
        <begin position="141"/>
        <end position="161"/>
    </location>
</feature>
<sequence length="221" mass="24835">MNTKEIKEELQLLLKGKTLDALIPPFVYVVANGFFDLKIAAALAIGSALALMIIRWKSKKTLKYAFFGLLGVLIAAAFAILSDNAVNYFLPNLLTNLGLVVITTFSLVIRKPLAAWVSHISRGWELAWFWRPDIRPAYTEVTIFWLSFFCIRAVLQFLVLIEANIALLFLVNTLLGFPVTGVVVLISYVYGVWRLKKLGGPGIDEYRQNVPKPWKGQTRGF</sequence>
<keyword evidence="1" id="KW-0812">Transmembrane</keyword>
<feature type="transmembrane region" description="Helical" evidence="1">
    <location>
        <begin position="167"/>
        <end position="190"/>
    </location>
</feature>
<feature type="transmembrane region" description="Helical" evidence="1">
    <location>
        <begin position="88"/>
        <end position="109"/>
    </location>
</feature>
<name>A0A975AJC4_9FIRM</name>
<evidence type="ECO:0000313" key="2">
    <source>
        <dbReference type="EMBL" id="QSX09460.1"/>
    </source>
</evidence>
<organism evidence="2 3">
    <name type="scientific">Alkalibacter rhizosphaerae</name>
    <dbReference type="NCBI Taxonomy" id="2815577"/>
    <lineage>
        <taxon>Bacteria</taxon>
        <taxon>Bacillati</taxon>
        <taxon>Bacillota</taxon>
        <taxon>Clostridia</taxon>
        <taxon>Eubacteriales</taxon>
        <taxon>Eubacteriaceae</taxon>
        <taxon>Alkalibacter</taxon>
    </lineage>
</organism>
<dbReference type="EMBL" id="CP071444">
    <property type="protein sequence ID" value="QSX09460.1"/>
    <property type="molecule type" value="Genomic_DNA"/>
</dbReference>
<keyword evidence="1" id="KW-0472">Membrane</keyword>
<feature type="transmembrane region" description="Helical" evidence="1">
    <location>
        <begin position="26"/>
        <end position="52"/>
    </location>
</feature>
<protein>
    <submittedName>
        <fullName evidence="2">DUF3159 domain-containing protein</fullName>
    </submittedName>
</protein>
<reference evidence="2" key="1">
    <citation type="submission" date="2021-03" db="EMBL/GenBank/DDBJ databases">
        <title>Alkalibacter marinus sp. nov., isolated from tidal flat sediment.</title>
        <authorList>
            <person name="Namirimu T."/>
            <person name="Yang J.-A."/>
            <person name="Yang S.-H."/>
            <person name="Kim Y.-J."/>
            <person name="Kwon K.K."/>
        </authorList>
    </citation>
    <scope>NUCLEOTIDE SEQUENCE</scope>
    <source>
        <strain evidence="2">ES005</strain>
    </source>
</reference>
<dbReference type="InterPro" id="IPR016566">
    <property type="entry name" value="UCP010219"/>
</dbReference>
<accession>A0A975AJC4</accession>
<dbReference type="KEGG" id="alka:J0B03_05195"/>
<keyword evidence="1" id="KW-1133">Transmembrane helix</keyword>